<feature type="region of interest" description="Disordered" evidence="1">
    <location>
        <begin position="564"/>
        <end position="583"/>
    </location>
</feature>
<dbReference type="Gramene" id="AUR62008834-RA">
    <property type="protein sequence ID" value="AUR62008834-RA:cds"/>
    <property type="gene ID" value="AUR62008834"/>
</dbReference>
<feature type="domain" description="Retrovirus-related Pol polyprotein from transposon TNT 1-94-like beta-barrel" evidence="3">
    <location>
        <begin position="328"/>
        <end position="392"/>
    </location>
</feature>
<evidence type="ECO:0008006" key="7">
    <source>
        <dbReference type="Google" id="ProtNLM"/>
    </source>
</evidence>
<dbReference type="Pfam" id="PF22936">
    <property type="entry name" value="Pol_BBD"/>
    <property type="match status" value="1"/>
</dbReference>
<protein>
    <recommendedName>
        <fullName evidence="7">Reverse transcriptase Ty1/copia-type domain-containing protein</fullName>
    </recommendedName>
</protein>
<dbReference type="InterPro" id="IPR013103">
    <property type="entry name" value="RVT_2"/>
</dbReference>
<dbReference type="EnsemblPlants" id="AUR62008834-RA">
    <property type="protein sequence ID" value="AUR62008834-RA:cds"/>
    <property type="gene ID" value="AUR62008834"/>
</dbReference>
<dbReference type="InterPro" id="IPR054722">
    <property type="entry name" value="PolX-like_BBD"/>
</dbReference>
<feature type="domain" description="Reverse transcriptase Ty1/copia-type" evidence="2">
    <location>
        <begin position="634"/>
        <end position="746"/>
    </location>
</feature>
<dbReference type="InterPro" id="IPR057670">
    <property type="entry name" value="SH3_retrovirus"/>
</dbReference>
<evidence type="ECO:0000313" key="6">
    <source>
        <dbReference type="Proteomes" id="UP000596660"/>
    </source>
</evidence>
<evidence type="ECO:0000259" key="4">
    <source>
        <dbReference type="Pfam" id="PF25597"/>
    </source>
</evidence>
<dbReference type="OMA" id="AYLINIM"/>
<dbReference type="AlphaFoldDB" id="A0A803LAE5"/>
<dbReference type="Pfam" id="PF25597">
    <property type="entry name" value="SH3_retrovirus"/>
    <property type="match status" value="1"/>
</dbReference>
<keyword evidence="6" id="KW-1185">Reference proteome</keyword>
<accession>A0A803LAE5</accession>
<evidence type="ECO:0000259" key="2">
    <source>
        <dbReference type="Pfam" id="PF07727"/>
    </source>
</evidence>
<reference evidence="5" key="2">
    <citation type="submission" date="2021-03" db="UniProtKB">
        <authorList>
            <consortium name="EnsemblPlants"/>
        </authorList>
    </citation>
    <scope>IDENTIFICATION</scope>
</reference>
<dbReference type="PANTHER" id="PTHR37610">
    <property type="entry name" value="CCHC-TYPE DOMAIN-CONTAINING PROTEIN"/>
    <property type="match status" value="1"/>
</dbReference>
<name>A0A803LAE5_CHEQI</name>
<reference evidence="5" key="1">
    <citation type="journal article" date="2017" name="Nature">
        <title>The genome of Chenopodium quinoa.</title>
        <authorList>
            <person name="Jarvis D.E."/>
            <person name="Ho Y.S."/>
            <person name="Lightfoot D.J."/>
            <person name="Schmoeckel S.M."/>
            <person name="Li B."/>
            <person name="Borm T.J.A."/>
            <person name="Ohyanagi H."/>
            <person name="Mineta K."/>
            <person name="Michell C.T."/>
            <person name="Saber N."/>
            <person name="Kharbatia N.M."/>
            <person name="Rupper R.R."/>
            <person name="Sharp A.R."/>
            <person name="Dally N."/>
            <person name="Boughton B.A."/>
            <person name="Woo Y.H."/>
            <person name="Gao G."/>
            <person name="Schijlen E.G.W.M."/>
            <person name="Guo X."/>
            <person name="Momin A.A."/>
            <person name="Negrao S."/>
            <person name="Al-Babili S."/>
            <person name="Gehring C."/>
            <person name="Roessner U."/>
            <person name="Jung C."/>
            <person name="Murphy K."/>
            <person name="Arold S.T."/>
            <person name="Gojobori T."/>
            <person name="van der Linden C.G."/>
            <person name="van Loo E.N."/>
            <person name="Jellen E.N."/>
            <person name="Maughan P.J."/>
            <person name="Tester M."/>
        </authorList>
    </citation>
    <scope>NUCLEOTIDE SEQUENCE [LARGE SCALE GENOMIC DNA]</scope>
    <source>
        <strain evidence="5">cv. PI 614886</strain>
    </source>
</reference>
<organism evidence="5 6">
    <name type="scientific">Chenopodium quinoa</name>
    <name type="common">Quinoa</name>
    <dbReference type="NCBI Taxonomy" id="63459"/>
    <lineage>
        <taxon>Eukaryota</taxon>
        <taxon>Viridiplantae</taxon>
        <taxon>Streptophyta</taxon>
        <taxon>Embryophyta</taxon>
        <taxon>Tracheophyta</taxon>
        <taxon>Spermatophyta</taxon>
        <taxon>Magnoliopsida</taxon>
        <taxon>eudicotyledons</taxon>
        <taxon>Gunneridae</taxon>
        <taxon>Pentapetalae</taxon>
        <taxon>Caryophyllales</taxon>
        <taxon>Chenopodiaceae</taxon>
        <taxon>Chenopodioideae</taxon>
        <taxon>Atripliceae</taxon>
        <taxon>Chenopodium</taxon>
    </lineage>
</organism>
<evidence type="ECO:0000256" key="1">
    <source>
        <dbReference type="SAM" id="MobiDB-lite"/>
    </source>
</evidence>
<dbReference type="PANTHER" id="PTHR37610:SF97">
    <property type="entry name" value="RETROTRANSPOSON GAG DOMAIN-CONTAINING PROTEIN"/>
    <property type="match status" value="1"/>
</dbReference>
<proteinExistence type="predicted"/>
<sequence>MAGNTERISLPLNQDPTSKFYIHPSDANSAQLVSFKFKAKNKLGFVTGAIPKTNSESDPEQYVAWERCNDLVMSWILVNLDPVIAKSVLFFKSAEDVWKDLEERFGFASMAQVFSLEQKLAQISQGTQSVSEFYTEIKTLWDIISDAHPIPYCTCNKCTCNLTQKIFQREQEKNLLQFMMKLAEQFSTIRGNILMMSPLPKVSEAYRIFSQEERHKELTQQTTQTESLAFVAGRRNTDHQTRNYRSTGNNHFQKQGIAGNNNYSNSNFRQQSGFTGFKDRKVAAVGFGDAADIPDNQQRISTESLSAEEYKAFLNFIGKNNDTEKVDTNHTALMTDFKLINNPNFTITVPDGRKVIVKYIGSVRLNNNIVLHNVLHVLEFKFNLISVHKLCKDMNCRVYFTHSECFIQGHTQGETSMLLAKFWGDCVICAAYLINIMPLQAIQNEIPYEKLFKKPVSLEHMRVFGCLCYVNTSKVHRGKLDPRAASGVFLGYSVSKKGYKDDYTTHLEQFLSSQVQSDDSLPATPLLSFSHSSNSSTQSSDSSSHTHISDNNLSFTLVSSPIPYSDPIHDQQPPRQTSRPHKKPFWHNDYVCNTSISDHWCNLVSYTDSSPHLALLSHITHVQEPSSYSEAVSDRHWVEEMEKEIAALQKNDTWDLSLFIKKVGDHITLAAVYVDDIIITGSDQDTIELFKQHLDAKFSIKDLGLLTFFLGIKVGYVAEGIVLSELKFVKELLADLPFDLSRKDTTPLPQHLKLSADLGVPISDPELYRSLVGKLNYLTNTRYDLLHSVNGRKGPGEYWAKRVNGQSIPEAIKEIYKYEIPKC</sequence>
<dbReference type="Proteomes" id="UP000596660">
    <property type="component" value="Unplaced"/>
</dbReference>
<evidence type="ECO:0000313" key="5">
    <source>
        <dbReference type="EnsemblPlants" id="AUR62008834-RA:cds"/>
    </source>
</evidence>
<feature type="domain" description="Retroviral polymerase SH3-like" evidence="4">
    <location>
        <begin position="466"/>
        <end position="500"/>
    </location>
</feature>
<evidence type="ECO:0000259" key="3">
    <source>
        <dbReference type="Pfam" id="PF22936"/>
    </source>
</evidence>
<dbReference type="Pfam" id="PF07727">
    <property type="entry name" value="RVT_2"/>
    <property type="match status" value="1"/>
</dbReference>